<comment type="subcellular location">
    <subcellularLocation>
        <location evidence="1">Vacuole membrane</location>
        <topology evidence="1">Peripheral membrane protein</topology>
    </subcellularLocation>
</comment>
<dbReference type="STRING" id="97331.A0A436ZTZ6"/>
<feature type="repeat" description="WD" evidence="5">
    <location>
        <begin position="237"/>
        <end position="265"/>
    </location>
</feature>
<evidence type="ECO:0000313" key="8">
    <source>
        <dbReference type="Proteomes" id="UP000283090"/>
    </source>
</evidence>
<dbReference type="OrthoDB" id="1667587at2759"/>
<dbReference type="GO" id="GO:0005774">
    <property type="term" value="C:vacuolar membrane"/>
    <property type="evidence" value="ECO:0007669"/>
    <property type="project" value="UniProtKB-SubCell"/>
</dbReference>
<sequence length="438" mass="48318">MHHQDNQRVRITNPTCGFWKLLSLKFLNIESIRIKPGPNRQHLPRLVIRALASLLRFSVAKMNTRKALTIPGRTTALSANYNQDHSCFAVGLEDGFAVMNSDPCELRIHRRFNGGVAIAIMLGRSNFLALVGGGRDPKFPPNKVVIWDDAKQRVVITLEFKSDVLGVRLSRSRIVVVLRSHISIYTFSSPPQRLQAFETVYNDFGLTCLGSKHVAFPGRTIGQVNLFDLQTGNNTIVPAHTSAIMALALSPNGDLLATASENGTLIRIFSTASSAIVTELRRGIDKAMVYSMAFSPSSNRIAVTSDKGTLHIFDVLSQTPAASSSNSTTEQQRPSSRSAETTSTGPMESNKRFSLLGKLPLLPKYFNSEWSFTQAKVEGVGRNSIGWTDEDTVIVTSTDDCKWEKFVILNAPNTESGKACEREAWRNFVEGVDIPFSR</sequence>
<dbReference type="Proteomes" id="UP000283090">
    <property type="component" value="Unassembled WGS sequence"/>
</dbReference>
<dbReference type="Pfam" id="PF21032">
    <property type="entry name" value="PROPPIN"/>
    <property type="match status" value="1"/>
</dbReference>
<evidence type="ECO:0000256" key="3">
    <source>
        <dbReference type="ARBA" id="ARBA00022737"/>
    </source>
</evidence>
<dbReference type="InterPro" id="IPR015943">
    <property type="entry name" value="WD40/YVTN_repeat-like_dom_sf"/>
</dbReference>
<comment type="similarity">
    <text evidence="4">Belongs to the WD repeat PROPPIN family.</text>
</comment>
<dbReference type="InterPro" id="IPR048720">
    <property type="entry name" value="PROPPIN"/>
</dbReference>
<evidence type="ECO:0000256" key="5">
    <source>
        <dbReference type="PROSITE-ProRule" id="PRU00221"/>
    </source>
</evidence>
<evidence type="ECO:0000256" key="4">
    <source>
        <dbReference type="ARBA" id="ARBA00025740"/>
    </source>
</evidence>
<dbReference type="EMBL" id="SAEB01000009">
    <property type="protein sequence ID" value="RVD82427.1"/>
    <property type="molecule type" value="Genomic_DNA"/>
</dbReference>
<evidence type="ECO:0000256" key="6">
    <source>
        <dbReference type="SAM" id="MobiDB-lite"/>
    </source>
</evidence>
<dbReference type="InterPro" id="IPR001680">
    <property type="entry name" value="WD40_rpt"/>
</dbReference>
<name>A0A436ZTZ6_ARTFL</name>
<keyword evidence="2 5" id="KW-0853">WD repeat</keyword>
<accession>A0A436ZTZ6</accession>
<dbReference type="AlphaFoldDB" id="A0A436ZTZ6"/>
<comment type="caution">
    <text evidence="7">The sequence shown here is derived from an EMBL/GenBank/DDBJ whole genome shotgun (WGS) entry which is preliminary data.</text>
</comment>
<dbReference type="GeneID" id="93589165"/>
<keyword evidence="3" id="KW-0677">Repeat</keyword>
<dbReference type="RefSeq" id="XP_067487971.1">
    <property type="nucleotide sequence ID" value="XM_067636344.1"/>
</dbReference>
<protein>
    <submittedName>
        <fullName evidence="7">Uncharacterized protein</fullName>
    </submittedName>
</protein>
<proteinExistence type="inferred from homology"/>
<dbReference type="SMART" id="SM00320">
    <property type="entry name" value="WD40"/>
    <property type="match status" value="2"/>
</dbReference>
<dbReference type="InterPro" id="IPR036322">
    <property type="entry name" value="WD40_repeat_dom_sf"/>
</dbReference>
<evidence type="ECO:0000256" key="1">
    <source>
        <dbReference type="ARBA" id="ARBA00004148"/>
    </source>
</evidence>
<dbReference type="SUPFAM" id="SSF50978">
    <property type="entry name" value="WD40 repeat-like"/>
    <property type="match status" value="1"/>
</dbReference>
<dbReference type="VEuPathDB" id="FungiDB:DFL_006854"/>
<evidence type="ECO:0000256" key="2">
    <source>
        <dbReference type="ARBA" id="ARBA00022574"/>
    </source>
</evidence>
<dbReference type="Gene3D" id="2.130.10.10">
    <property type="entry name" value="YVTN repeat-like/Quinoprotein amine dehydrogenase"/>
    <property type="match status" value="1"/>
</dbReference>
<gene>
    <name evidence="7" type="ORF">DFL_006854</name>
</gene>
<organism evidence="7 8">
    <name type="scientific">Arthrobotrys flagrans</name>
    <name type="common">Nematode-trapping fungus</name>
    <name type="synonym">Trichothecium flagrans</name>
    <dbReference type="NCBI Taxonomy" id="97331"/>
    <lineage>
        <taxon>Eukaryota</taxon>
        <taxon>Fungi</taxon>
        <taxon>Dikarya</taxon>
        <taxon>Ascomycota</taxon>
        <taxon>Pezizomycotina</taxon>
        <taxon>Orbiliomycetes</taxon>
        <taxon>Orbiliales</taxon>
        <taxon>Orbiliaceae</taxon>
        <taxon>Arthrobotrys</taxon>
    </lineage>
</organism>
<keyword evidence="8" id="KW-1185">Reference proteome</keyword>
<feature type="region of interest" description="Disordered" evidence="6">
    <location>
        <begin position="321"/>
        <end position="350"/>
    </location>
</feature>
<evidence type="ECO:0000313" key="7">
    <source>
        <dbReference type="EMBL" id="RVD82427.1"/>
    </source>
</evidence>
<feature type="compositionally biased region" description="Polar residues" evidence="6">
    <location>
        <begin position="321"/>
        <end position="347"/>
    </location>
</feature>
<reference evidence="7 8" key="1">
    <citation type="submission" date="2019-01" db="EMBL/GenBank/DDBJ databases">
        <title>Intercellular communication is required for trap formation in the nematode-trapping fungus Duddingtonia flagrans.</title>
        <authorList>
            <person name="Youssar L."/>
            <person name="Wernet V."/>
            <person name="Hensel N."/>
            <person name="Hildebrandt H.-G."/>
            <person name="Fischer R."/>
        </authorList>
    </citation>
    <scope>NUCLEOTIDE SEQUENCE [LARGE SCALE GENOMIC DNA]</scope>
    <source>
        <strain evidence="7 8">CBS H-5679</strain>
    </source>
</reference>
<dbReference type="PROSITE" id="PS50082">
    <property type="entry name" value="WD_REPEATS_2"/>
    <property type="match status" value="1"/>
</dbReference>
<dbReference type="PANTHER" id="PTHR11227">
    <property type="entry name" value="WD-REPEAT PROTEIN INTERACTING WITH PHOSPHOINOSIDES WIPI -RELATED"/>
    <property type="match status" value="1"/>
</dbReference>